<sequence>MLENGKIVKSHDVAFNEQVFPGPSVREGVHQDSIQNSDNFSVIDIANHEHISQIESSHNNDESSCINNNPPATLPSPKPGWDYKLTSNQAPKHVSAELDESNILSSKRRAHAAIDSIDPNSKNPSSWKEAMSLPDKLLWIDALKNELNNLTSRSVVIETTLPKGSRLVGNSVQFKRKFDSNGKLIKNKVRICAQGFSQKHGVDYNDTFSPTGKFSSLRCLLAIAAHKNLEIHHMDAVAAFLNPTLKEVIYMKIPSFVAAHSTGKV</sequence>
<proteinExistence type="predicted"/>
<dbReference type="EMBL" id="AVOT02043663">
    <property type="protein sequence ID" value="MBW0539071.1"/>
    <property type="molecule type" value="Genomic_DNA"/>
</dbReference>
<comment type="caution">
    <text evidence="3">The sequence shown here is derived from an EMBL/GenBank/DDBJ whole genome shotgun (WGS) entry which is preliminary data.</text>
</comment>
<protein>
    <recommendedName>
        <fullName evidence="2">Reverse transcriptase Ty1/copia-type domain-containing protein</fullName>
    </recommendedName>
</protein>
<evidence type="ECO:0000313" key="4">
    <source>
        <dbReference type="Proteomes" id="UP000765509"/>
    </source>
</evidence>
<dbReference type="Pfam" id="PF07727">
    <property type="entry name" value="RVT_2"/>
    <property type="match status" value="1"/>
</dbReference>
<dbReference type="AlphaFoldDB" id="A0A9Q3FEZ0"/>
<dbReference type="OrthoDB" id="8048783at2759"/>
<accession>A0A9Q3FEZ0</accession>
<name>A0A9Q3FEZ0_9BASI</name>
<reference evidence="3" key="1">
    <citation type="submission" date="2021-03" db="EMBL/GenBank/DDBJ databases">
        <title>Draft genome sequence of rust myrtle Austropuccinia psidii MF-1, a brazilian biotype.</title>
        <authorList>
            <person name="Quecine M.C."/>
            <person name="Pachon D.M.R."/>
            <person name="Bonatelli M.L."/>
            <person name="Correr F.H."/>
            <person name="Franceschini L.M."/>
            <person name="Leite T.F."/>
            <person name="Margarido G.R.A."/>
            <person name="Almeida C.A."/>
            <person name="Ferrarezi J.A."/>
            <person name="Labate C.A."/>
        </authorList>
    </citation>
    <scope>NUCLEOTIDE SEQUENCE</scope>
    <source>
        <strain evidence="3">MF-1</strain>
    </source>
</reference>
<feature type="compositionally biased region" description="Polar residues" evidence="1">
    <location>
        <begin position="54"/>
        <end position="71"/>
    </location>
</feature>
<evidence type="ECO:0000256" key="1">
    <source>
        <dbReference type="SAM" id="MobiDB-lite"/>
    </source>
</evidence>
<dbReference type="Proteomes" id="UP000765509">
    <property type="component" value="Unassembled WGS sequence"/>
</dbReference>
<keyword evidence="4" id="KW-1185">Reference proteome</keyword>
<feature type="domain" description="Reverse transcriptase Ty1/copia-type" evidence="2">
    <location>
        <begin position="160"/>
        <end position="256"/>
    </location>
</feature>
<dbReference type="InterPro" id="IPR013103">
    <property type="entry name" value="RVT_2"/>
</dbReference>
<evidence type="ECO:0000259" key="2">
    <source>
        <dbReference type="Pfam" id="PF07727"/>
    </source>
</evidence>
<evidence type="ECO:0000313" key="3">
    <source>
        <dbReference type="EMBL" id="MBW0539071.1"/>
    </source>
</evidence>
<feature type="region of interest" description="Disordered" evidence="1">
    <location>
        <begin position="54"/>
        <end position="77"/>
    </location>
</feature>
<gene>
    <name evidence="3" type="ORF">O181_078786</name>
</gene>
<organism evidence="3 4">
    <name type="scientific">Austropuccinia psidii MF-1</name>
    <dbReference type="NCBI Taxonomy" id="1389203"/>
    <lineage>
        <taxon>Eukaryota</taxon>
        <taxon>Fungi</taxon>
        <taxon>Dikarya</taxon>
        <taxon>Basidiomycota</taxon>
        <taxon>Pucciniomycotina</taxon>
        <taxon>Pucciniomycetes</taxon>
        <taxon>Pucciniales</taxon>
        <taxon>Sphaerophragmiaceae</taxon>
        <taxon>Austropuccinia</taxon>
    </lineage>
</organism>